<protein>
    <submittedName>
        <fullName evidence="1">Uncharacterized protein</fullName>
    </submittedName>
</protein>
<dbReference type="AlphaFoldDB" id="A0A934KF09"/>
<reference evidence="1 2" key="1">
    <citation type="submission" date="2020-10" db="EMBL/GenBank/DDBJ databases">
        <title>Ca. Dormibacterota MAGs.</title>
        <authorList>
            <person name="Montgomery K."/>
        </authorList>
    </citation>
    <scope>NUCLEOTIDE SEQUENCE [LARGE SCALE GENOMIC DNA]</scope>
    <source>
        <strain evidence="1">SC8811_S16_3</strain>
    </source>
</reference>
<dbReference type="Proteomes" id="UP000620075">
    <property type="component" value="Unassembled WGS sequence"/>
</dbReference>
<accession>A0A934KF09</accession>
<evidence type="ECO:0000313" key="1">
    <source>
        <dbReference type="EMBL" id="MBJ7602161.1"/>
    </source>
</evidence>
<name>A0A934KF09_9BACT</name>
<organism evidence="1 2">
    <name type="scientific">Candidatus Dormiibacter inghamiae</name>
    <dbReference type="NCBI Taxonomy" id="3127013"/>
    <lineage>
        <taxon>Bacteria</taxon>
        <taxon>Bacillati</taxon>
        <taxon>Candidatus Dormiibacterota</taxon>
        <taxon>Candidatus Dormibacteria</taxon>
        <taxon>Candidatus Dormibacterales</taxon>
        <taxon>Candidatus Dormibacteraceae</taxon>
        <taxon>Candidatus Dormiibacter</taxon>
    </lineage>
</organism>
<dbReference type="EMBL" id="JAEKNQ010000015">
    <property type="protein sequence ID" value="MBJ7602161.1"/>
    <property type="molecule type" value="Genomic_DNA"/>
</dbReference>
<gene>
    <name evidence="1" type="ORF">JF888_03040</name>
</gene>
<proteinExistence type="predicted"/>
<comment type="caution">
    <text evidence="1">The sequence shown here is derived from an EMBL/GenBank/DDBJ whole genome shotgun (WGS) entry which is preliminary data.</text>
</comment>
<evidence type="ECO:0000313" key="2">
    <source>
        <dbReference type="Proteomes" id="UP000620075"/>
    </source>
</evidence>
<dbReference type="RefSeq" id="WP_338176560.1">
    <property type="nucleotide sequence ID" value="NZ_JAEKNQ010000015.1"/>
</dbReference>
<sequence>MSGWHGRIRRFAVDDYAATSALDQSAEVEVKVQVAARPAYWSKAPPAAGTPRR</sequence>